<proteinExistence type="predicted"/>
<dbReference type="Proteomes" id="UP000076502">
    <property type="component" value="Unassembled WGS sequence"/>
</dbReference>
<reference evidence="1 2" key="1">
    <citation type="submission" date="2015-07" db="EMBL/GenBank/DDBJ databases">
        <title>The genome of Dufourea novaeangliae.</title>
        <authorList>
            <person name="Pan H."/>
            <person name="Kapheim K."/>
        </authorList>
    </citation>
    <scope>NUCLEOTIDE SEQUENCE [LARGE SCALE GENOMIC DNA]</scope>
    <source>
        <strain evidence="1">0120121106</strain>
        <tissue evidence="1">Whole body</tissue>
    </source>
</reference>
<keyword evidence="2" id="KW-1185">Reference proteome</keyword>
<accession>A0A154PUM1</accession>
<name>A0A154PUM1_DUFNO</name>
<evidence type="ECO:0000313" key="2">
    <source>
        <dbReference type="Proteomes" id="UP000076502"/>
    </source>
</evidence>
<gene>
    <name evidence="1" type="ORF">WN55_07869</name>
</gene>
<organism evidence="1 2">
    <name type="scientific">Dufourea novaeangliae</name>
    <name type="common">Sweat bee</name>
    <dbReference type="NCBI Taxonomy" id="178035"/>
    <lineage>
        <taxon>Eukaryota</taxon>
        <taxon>Metazoa</taxon>
        <taxon>Ecdysozoa</taxon>
        <taxon>Arthropoda</taxon>
        <taxon>Hexapoda</taxon>
        <taxon>Insecta</taxon>
        <taxon>Pterygota</taxon>
        <taxon>Neoptera</taxon>
        <taxon>Endopterygota</taxon>
        <taxon>Hymenoptera</taxon>
        <taxon>Apocrita</taxon>
        <taxon>Aculeata</taxon>
        <taxon>Apoidea</taxon>
        <taxon>Anthophila</taxon>
        <taxon>Halictidae</taxon>
        <taxon>Rophitinae</taxon>
        <taxon>Dufourea</taxon>
    </lineage>
</organism>
<dbReference type="EMBL" id="KQ435148">
    <property type="protein sequence ID" value="KZC14900.1"/>
    <property type="molecule type" value="Genomic_DNA"/>
</dbReference>
<dbReference type="AlphaFoldDB" id="A0A154PUM1"/>
<protein>
    <submittedName>
        <fullName evidence="1">Uncharacterized protein</fullName>
    </submittedName>
</protein>
<sequence>MTMPLRIAQRKNWMKRSSHLGTTLNRLNQVHLDGTLKGVRQVETTTQITRNPDSARDKLYNVIQGRIESVMSYTHRFRQQLNEYRYAIQNEHTRPTTRQIALSISDKEAIKTYVRNLRYEIGVLIYPNRPNNVSEAQSYALEAEMALRESMSNYSVNASHKTAAANNPSLQQSGSKEPRVTNAKLLSGRLRFRRTSFKNRSTGRFLLDTGVGLNLIKERYIKGSEIVNEERIFLMVPDDFPLLEDGMIGLPFLEQ</sequence>
<evidence type="ECO:0000313" key="1">
    <source>
        <dbReference type="EMBL" id="KZC14900.1"/>
    </source>
</evidence>